<dbReference type="EMBL" id="JABBXF010000018">
    <property type="protein sequence ID" value="NVK78100.1"/>
    <property type="molecule type" value="Genomic_DNA"/>
</dbReference>
<evidence type="ECO:0000313" key="2">
    <source>
        <dbReference type="EMBL" id="NVK78100.1"/>
    </source>
</evidence>
<evidence type="ECO:0000256" key="1">
    <source>
        <dbReference type="SAM" id="MobiDB-lite"/>
    </source>
</evidence>
<name>A0A7Y7B3A8_STRMO</name>
<dbReference type="Proteomes" id="UP000587462">
    <property type="component" value="Unassembled WGS sequence"/>
</dbReference>
<evidence type="ECO:0000313" key="3">
    <source>
        <dbReference type="Proteomes" id="UP000587462"/>
    </source>
</evidence>
<accession>A0A7Y7B3A8</accession>
<gene>
    <name evidence="2" type="ORF">HG542_10540</name>
</gene>
<organism evidence="2 3">
    <name type="scientific">Streptomyces morookaense</name>
    <name type="common">Streptoverticillium morookaense</name>
    <dbReference type="NCBI Taxonomy" id="1970"/>
    <lineage>
        <taxon>Bacteria</taxon>
        <taxon>Bacillati</taxon>
        <taxon>Actinomycetota</taxon>
        <taxon>Actinomycetes</taxon>
        <taxon>Kitasatosporales</taxon>
        <taxon>Streptomycetaceae</taxon>
        <taxon>Streptomyces</taxon>
    </lineage>
</organism>
<feature type="region of interest" description="Disordered" evidence="1">
    <location>
        <begin position="65"/>
        <end position="85"/>
    </location>
</feature>
<protein>
    <submittedName>
        <fullName evidence="2">Uncharacterized protein</fullName>
    </submittedName>
</protein>
<comment type="caution">
    <text evidence="2">The sequence shown here is derived from an EMBL/GenBank/DDBJ whole genome shotgun (WGS) entry which is preliminary data.</text>
</comment>
<reference evidence="2 3" key="1">
    <citation type="submission" date="2020-04" db="EMBL/GenBank/DDBJ databases">
        <title>Draft Genome Sequence of Streptomyces morookaense DSM 40503, an 8-azaguanine-producing strain.</title>
        <authorList>
            <person name="Qi J."/>
            <person name="Gao J.-M."/>
        </authorList>
    </citation>
    <scope>NUCLEOTIDE SEQUENCE [LARGE SCALE GENOMIC DNA]</scope>
    <source>
        <strain evidence="2 3">DSM 40503</strain>
    </source>
</reference>
<keyword evidence="3" id="KW-1185">Reference proteome</keyword>
<proteinExistence type="predicted"/>
<sequence length="163" mass="17920">MAQAYADRNHLSPGLIVVHDTCTPGSGPRWFFQQETNDYKVACSMSITAYYGAASKRMNDALDGPLTVDRGQGTDDSSAADPGQEVYSGQTLTWNTMRDRDSHHLVEEPYGGLVNDPPVSRVVHEPASTTVADIRRQYGMVFELELNSGDYYKALKDGQANGR</sequence>
<dbReference type="AlphaFoldDB" id="A0A7Y7B3A8"/>
<dbReference type="RefSeq" id="WP_171079940.1">
    <property type="nucleotide sequence ID" value="NZ_BNBU01000002.1"/>
</dbReference>